<reference evidence="3 4" key="1">
    <citation type="submission" date="2019-02" db="EMBL/GenBank/DDBJ databases">
        <title>Deep-cultivation of Planctomycetes and their phenomic and genomic characterization uncovers novel biology.</title>
        <authorList>
            <person name="Wiegand S."/>
            <person name="Jogler M."/>
            <person name="Boedeker C."/>
            <person name="Pinto D."/>
            <person name="Vollmers J."/>
            <person name="Rivas-Marin E."/>
            <person name="Kohn T."/>
            <person name="Peeters S.H."/>
            <person name="Heuer A."/>
            <person name="Rast P."/>
            <person name="Oberbeckmann S."/>
            <person name="Bunk B."/>
            <person name="Jeske O."/>
            <person name="Meyerdierks A."/>
            <person name="Storesund J.E."/>
            <person name="Kallscheuer N."/>
            <person name="Luecker S."/>
            <person name="Lage O.M."/>
            <person name="Pohl T."/>
            <person name="Merkel B.J."/>
            <person name="Hornburger P."/>
            <person name="Mueller R.-W."/>
            <person name="Bruemmer F."/>
            <person name="Labrenz M."/>
            <person name="Spormann A.M."/>
            <person name="Op den Camp H."/>
            <person name="Overmann J."/>
            <person name="Amann R."/>
            <person name="Jetten M.S.M."/>
            <person name="Mascher T."/>
            <person name="Medema M.H."/>
            <person name="Devos D.P."/>
            <person name="Kaster A.-K."/>
            <person name="Ovreas L."/>
            <person name="Rohde M."/>
            <person name="Galperin M.Y."/>
            <person name="Jogler C."/>
        </authorList>
    </citation>
    <scope>NUCLEOTIDE SEQUENCE [LARGE SCALE GENOMIC DNA]</scope>
    <source>
        <strain evidence="3 4">Pla85_3_4</strain>
    </source>
</reference>
<evidence type="ECO:0000256" key="1">
    <source>
        <dbReference type="SAM" id="MobiDB-lite"/>
    </source>
</evidence>
<dbReference type="AlphaFoldDB" id="A0A518DNN9"/>
<proteinExistence type="predicted"/>
<feature type="region of interest" description="Disordered" evidence="1">
    <location>
        <begin position="42"/>
        <end position="128"/>
    </location>
</feature>
<gene>
    <name evidence="3" type="ORF">Pla8534_12340</name>
</gene>
<protein>
    <submittedName>
        <fullName evidence="3">Uncharacterized protein</fullName>
    </submittedName>
</protein>
<keyword evidence="4" id="KW-1185">Reference proteome</keyword>
<accession>A0A518DNN9</accession>
<feature type="chain" id="PRO_5022146591" evidence="2">
    <location>
        <begin position="41"/>
        <end position="128"/>
    </location>
</feature>
<dbReference type="Proteomes" id="UP000317648">
    <property type="component" value="Chromosome"/>
</dbReference>
<organism evidence="3 4">
    <name type="scientific">Lignipirellula cremea</name>
    <dbReference type="NCBI Taxonomy" id="2528010"/>
    <lineage>
        <taxon>Bacteria</taxon>
        <taxon>Pseudomonadati</taxon>
        <taxon>Planctomycetota</taxon>
        <taxon>Planctomycetia</taxon>
        <taxon>Pirellulales</taxon>
        <taxon>Pirellulaceae</taxon>
        <taxon>Lignipirellula</taxon>
    </lineage>
</organism>
<evidence type="ECO:0000313" key="4">
    <source>
        <dbReference type="Proteomes" id="UP000317648"/>
    </source>
</evidence>
<feature type="compositionally biased region" description="Low complexity" evidence="1">
    <location>
        <begin position="43"/>
        <end position="103"/>
    </location>
</feature>
<name>A0A518DNN9_9BACT</name>
<evidence type="ECO:0000256" key="2">
    <source>
        <dbReference type="SAM" id="SignalP"/>
    </source>
</evidence>
<evidence type="ECO:0000313" key="3">
    <source>
        <dbReference type="EMBL" id="QDU93454.1"/>
    </source>
</evidence>
<keyword evidence="2" id="KW-0732">Signal</keyword>
<feature type="signal peptide" evidence="2">
    <location>
        <begin position="1"/>
        <end position="40"/>
    </location>
</feature>
<dbReference type="EMBL" id="CP036433">
    <property type="protein sequence ID" value="QDU93454.1"/>
    <property type="molecule type" value="Genomic_DNA"/>
</dbReference>
<sequence length="128" mass="13710" precursor="true">MIAAKSTFKRTKVNPMNACKKILLSVAILGLLGMVSEAKAQFSSGSSSSWSSSSSSSWGYGPGGSYNNNTSNSSSQQSRWGSGPGGSYSQSSGRSQSNQWGSSLNANGYNRYNNQQNSGFNNFRRYYP</sequence>
<dbReference type="KEGG" id="lcre:Pla8534_12340"/>
<feature type="compositionally biased region" description="Polar residues" evidence="1">
    <location>
        <begin position="104"/>
        <end position="121"/>
    </location>
</feature>